<dbReference type="SMART" id="SM00645">
    <property type="entry name" value="Pept_C1"/>
    <property type="match status" value="1"/>
</dbReference>
<dbReference type="InterPro" id="IPR000668">
    <property type="entry name" value="Peptidase_C1A_C"/>
</dbReference>
<keyword evidence="6" id="KW-1015">Disulfide bond</keyword>
<dbReference type="PRINTS" id="PR00705">
    <property type="entry name" value="PAPAIN"/>
</dbReference>
<sequence>MANLLGAVDDFKSVQDFMDFMTREGKTYKDDVELIRRFRIFKANMLKAAFYQKHEQGTAIYGANMFADLTTEEFKKYLGYKVNPHFKPKVERKMIEVPNITLPKEFDWRNYNAVTTVKNQGMCGSCWAFSVTGNIEGLWAIRNKQLLSLSEQELVDCDKYDKGCMGGEFDTAYQAIEDMGGLESESDYPYKGFGGTCHFNRSEVRVSISGAYNVSHNEEDMAKVLVKHGPISIALNANAMQFYMGGVSHPFKFLCSPSNLDHGVLLVGYGVHNYPVFNKTLPFWLIKNSWGPKWGVQVS</sequence>
<keyword evidence="4" id="KW-0788">Thiol protease</keyword>
<dbReference type="GO" id="GO:0008234">
    <property type="term" value="F:cysteine-type peptidase activity"/>
    <property type="evidence" value="ECO:0007669"/>
    <property type="project" value="UniProtKB-KW"/>
</dbReference>
<dbReference type="PROSITE" id="PS00639">
    <property type="entry name" value="THIOL_PROTEASE_HIS"/>
    <property type="match status" value="1"/>
</dbReference>
<proteinExistence type="inferred from homology"/>
<dbReference type="GO" id="GO:0006508">
    <property type="term" value="P:proteolysis"/>
    <property type="evidence" value="ECO:0007669"/>
    <property type="project" value="UniProtKB-KW"/>
</dbReference>
<organism evidence="9 10">
    <name type="scientific">Rhynocoris fuscipes</name>
    <dbReference type="NCBI Taxonomy" id="488301"/>
    <lineage>
        <taxon>Eukaryota</taxon>
        <taxon>Metazoa</taxon>
        <taxon>Ecdysozoa</taxon>
        <taxon>Arthropoda</taxon>
        <taxon>Hexapoda</taxon>
        <taxon>Insecta</taxon>
        <taxon>Pterygota</taxon>
        <taxon>Neoptera</taxon>
        <taxon>Paraneoptera</taxon>
        <taxon>Hemiptera</taxon>
        <taxon>Heteroptera</taxon>
        <taxon>Panheteroptera</taxon>
        <taxon>Cimicomorpha</taxon>
        <taxon>Reduviidae</taxon>
        <taxon>Harpactorinae</taxon>
        <taxon>Harpactorini</taxon>
        <taxon>Rhynocoris</taxon>
    </lineage>
</organism>
<keyword evidence="10" id="KW-1185">Reference proteome</keyword>
<dbReference type="PANTHER" id="PTHR12411">
    <property type="entry name" value="CYSTEINE PROTEASE FAMILY C1-RELATED"/>
    <property type="match status" value="1"/>
</dbReference>
<dbReference type="Proteomes" id="UP001461498">
    <property type="component" value="Unassembled WGS sequence"/>
</dbReference>
<dbReference type="InterPro" id="IPR025660">
    <property type="entry name" value="Pept_his_AS"/>
</dbReference>
<gene>
    <name evidence="9" type="ORF">O3M35_006348</name>
</gene>
<dbReference type="AlphaFoldDB" id="A0AAW1DEP9"/>
<evidence type="ECO:0000256" key="3">
    <source>
        <dbReference type="ARBA" id="ARBA00022801"/>
    </source>
</evidence>
<comment type="similarity">
    <text evidence="1">Belongs to the peptidase C1 family.</text>
</comment>
<dbReference type="PROSITE" id="PS00139">
    <property type="entry name" value="THIOL_PROTEASE_CYS"/>
    <property type="match status" value="1"/>
</dbReference>
<evidence type="ECO:0000259" key="8">
    <source>
        <dbReference type="SMART" id="SM00848"/>
    </source>
</evidence>
<evidence type="ECO:0000256" key="5">
    <source>
        <dbReference type="ARBA" id="ARBA00023145"/>
    </source>
</evidence>
<dbReference type="Pfam" id="PF00112">
    <property type="entry name" value="Peptidase_C1"/>
    <property type="match status" value="1"/>
</dbReference>
<evidence type="ECO:0000313" key="9">
    <source>
        <dbReference type="EMBL" id="KAK9508907.1"/>
    </source>
</evidence>
<dbReference type="InterPro" id="IPR013128">
    <property type="entry name" value="Peptidase_C1A"/>
</dbReference>
<dbReference type="Gene3D" id="3.90.70.10">
    <property type="entry name" value="Cysteine proteinases"/>
    <property type="match status" value="1"/>
</dbReference>
<accession>A0AAW1DEP9</accession>
<comment type="caution">
    <text evidence="9">The sequence shown here is derived from an EMBL/GenBank/DDBJ whole genome shotgun (WGS) entry which is preliminary data.</text>
</comment>
<keyword evidence="2" id="KW-0645">Protease</keyword>
<dbReference type="InterPro" id="IPR038765">
    <property type="entry name" value="Papain-like_cys_pep_sf"/>
</dbReference>
<dbReference type="InterPro" id="IPR039417">
    <property type="entry name" value="Peptidase_C1A_papain-like"/>
</dbReference>
<dbReference type="SUPFAM" id="SSF54001">
    <property type="entry name" value="Cysteine proteinases"/>
    <property type="match status" value="1"/>
</dbReference>
<evidence type="ECO:0000256" key="2">
    <source>
        <dbReference type="ARBA" id="ARBA00022670"/>
    </source>
</evidence>
<evidence type="ECO:0000256" key="4">
    <source>
        <dbReference type="ARBA" id="ARBA00022807"/>
    </source>
</evidence>
<dbReference type="InterPro" id="IPR013201">
    <property type="entry name" value="Prot_inhib_I29"/>
</dbReference>
<dbReference type="InterPro" id="IPR000169">
    <property type="entry name" value="Pept_cys_AS"/>
</dbReference>
<evidence type="ECO:0000256" key="6">
    <source>
        <dbReference type="ARBA" id="ARBA00023157"/>
    </source>
</evidence>
<keyword evidence="5" id="KW-0865">Zymogen</keyword>
<feature type="domain" description="Cathepsin propeptide inhibitor" evidence="8">
    <location>
        <begin position="17"/>
        <end position="74"/>
    </location>
</feature>
<feature type="domain" description="Peptidase C1A papain C-terminal" evidence="7">
    <location>
        <begin position="102"/>
        <end position="299"/>
    </location>
</feature>
<name>A0AAW1DEP9_9HEMI</name>
<evidence type="ECO:0000313" key="10">
    <source>
        <dbReference type="Proteomes" id="UP001461498"/>
    </source>
</evidence>
<dbReference type="CDD" id="cd02248">
    <property type="entry name" value="Peptidase_C1A"/>
    <property type="match status" value="1"/>
</dbReference>
<dbReference type="EMBL" id="JAPXFL010000003">
    <property type="protein sequence ID" value="KAK9508907.1"/>
    <property type="molecule type" value="Genomic_DNA"/>
</dbReference>
<dbReference type="FunFam" id="3.90.70.10:FF:000332">
    <property type="entry name" value="Cathepsin L1"/>
    <property type="match status" value="1"/>
</dbReference>
<reference evidence="9 10" key="1">
    <citation type="submission" date="2022-12" db="EMBL/GenBank/DDBJ databases">
        <title>Chromosome-level genome assembly of true bugs.</title>
        <authorList>
            <person name="Ma L."/>
            <person name="Li H."/>
        </authorList>
    </citation>
    <scope>NUCLEOTIDE SEQUENCE [LARGE SCALE GENOMIC DNA]</scope>
    <source>
        <strain evidence="9">Lab_2022b</strain>
    </source>
</reference>
<keyword evidence="3" id="KW-0378">Hydrolase</keyword>
<evidence type="ECO:0000256" key="1">
    <source>
        <dbReference type="ARBA" id="ARBA00008455"/>
    </source>
</evidence>
<protein>
    <submittedName>
        <fullName evidence="9">Uncharacterized protein</fullName>
    </submittedName>
</protein>
<evidence type="ECO:0000259" key="7">
    <source>
        <dbReference type="SMART" id="SM00645"/>
    </source>
</evidence>
<dbReference type="Pfam" id="PF08246">
    <property type="entry name" value="Inhibitor_I29"/>
    <property type="match status" value="1"/>
</dbReference>
<dbReference type="SMART" id="SM00848">
    <property type="entry name" value="Inhibitor_I29"/>
    <property type="match status" value="1"/>
</dbReference>